<dbReference type="RefSeq" id="XP_007388641.1">
    <property type="nucleotide sequence ID" value="XM_007388579.1"/>
</dbReference>
<proteinExistence type="predicted"/>
<evidence type="ECO:0000313" key="3">
    <source>
        <dbReference type="Proteomes" id="UP000054196"/>
    </source>
</evidence>
<dbReference type="Proteomes" id="UP000054196">
    <property type="component" value="Unassembled WGS sequence"/>
</dbReference>
<dbReference type="HOGENOM" id="CLU_2961911_0_0_1"/>
<keyword evidence="3" id="KW-1185">Reference proteome</keyword>
<dbReference type="EMBL" id="JH687556">
    <property type="protein sequence ID" value="EIN04170.1"/>
    <property type="molecule type" value="Genomic_DNA"/>
</dbReference>
<dbReference type="KEGG" id="psq:PUNSTDRAFT_55738"/>
<reference evidence="3" key="1">
    <citation type="journal article" date="2012" name="Science">
        <title>The Paleozoic origin of enzymatic lignin decomposition reconstructed from 31 fungal genomes.</title>
        <authorList>
            <person name="Floudas D."/>
            <person name="Binder M."/>
            <person name="Riley R."/>
            <person name="Barry K."/>
            <person name="Blanchette R.A."/>
            <person name="Henrissat B."/>
            <person name="Martinez A.T."/>
            <person name="Otillar R."/>
            <person name="Spatafora J.W."/>
            <person name="Yadav J.S."/>
            <person name="Aerts A."/>
            <person name="Benoit I."/>
            <person name="Boyd A."/>
            <person name="Carlson A."/>
            <person name="Copeland A."/>
            <person name="Coutinho P.M."/>
            <person name="de Vries R.P."/>
            <person name="Ferreira P."/>
            <person name="Findley K."/>
            <person name="Foster B."/>
            <person name="Gaskell J."/>
            <person name="Glotzer D."/>
            <person name="Gorecki P."/>
            <person name="Heitman J."/>
            <person name="Hesse C."/>
            <person name="Hori C."/>
            <person name="Igarashi K."/>
            <person name="Jurgens J.A."/>
            <person name="Kallen N."/>
            <person name="Kersten P."/>
            <person name="Kohler A."/>
            <person name="Kuees U."/>
            <person name="Kumar T.K.A."/>
            <person name="Kuo A."/>
            <person name="LaButti K."/>
            <person name="Larrondo L.F."/>
            <person name="Lindquist E."/>
            <person name="Ling A."/>
            <person name="Lombard V."/>
            <person name="Lucas S."/>
            <person name="Lundell T."/>
            <person name="Martin R."/>
            <person name="McLaughlin D.J."/>
            <person name="Morgenstern I."/>
            <person name="Morin E."/>
            <person name="Murat C."/>
            <person name="Nagy L.G."/>
            <person name="Nolan M."/>
            <person name="Ohm R.A."/>
            <person name="Patyshakuliyeva A."/>
            <person name="Rokas A."/>
            <person name="Ruiz-Duenas F.J."/>
            <person name="Sabat G."/>
            <person name="Salamov A."/>
            <person name="Samejima M."/>
            <person name="Schmutz J."/>
            <person name="Slot J.C."/>
            <person name="St John F."/>
            <person name="Stenlid J."/>
            <person name="Sun H."/>
            <person name="Sun S."/>
            <person name="Syed K."/>
            <person name="Tsang A."/>
            <person name="Wiebenga A."/>
            <person name="Young D."/>
            <person name="Pisabarro A."/>
            <person name="Eastwood D.C."/>
            <person name="Martin F."/>
            <person name="Cullen D."/>
            <person name="Grigoriev I.V."/>
            <person name="Hibbett D.S."/>
        </authorList>
    </citation>
    <scope>NUCLEOTIDE SEQUENCE [LARGE SCALE GENOMIC DNA]</scope>
    <source>
        <strain evidence="3">HHB-11173 SS5</strain>
    </source>
</reference>
<feature type="compositionally biased region" description="Basic residues" evidence="1">
    <location>
        <begin position="46"/>
        <end position="59"/>
    </location>
</feature>
<evidence type="ECO:0000313" key="2">
    <source>
        <dbReference type="EMBL" id="EIN04170.1"/>
    </source>
</evidence>
<sequence length="59" mass="6759">MGRTTRRVALHRPLVLHHLAREDTPPTTSGQELVPRHPITPALRTRVPRTHRLPAHRPP</sequence>
<organism evidence="2 3">
    <name type="scientific">Punctularia strigosozonata (strain HHB-11173)</name>
    <name type="common">White-rot fungus</name>
    <dbReference type="NCBI Taxonomy" id="741275"/>
    <lineage>
        <taxon>Eukaryota</taxon>
        <taxon>Fungi</taxon>
        <taxon>Dikarya</taxon>
        <taxon>Basidiomycota</taxon>
        <taxon>Agaricomycotina</taxon>
        <taxon>Agaricomycetes</taxon>
        <taxon>Corticiales</taxon>
        <taxon>Punctulariaceae</taxon>
        <taxon>Punctularia</taxon>
    </lineage>
</organism>
<dbReference type="AlphaFoldDB" id="R7S1B6"/>
<dbReference type="GeneID" id="18884032"/>
<gene>
    <name evidence="2" type="ORF">PUNSTDRAFT_55738</name>
</gene>
<protein>
    <submittedName>
        <fullName evidence="2">Uncharacterized protein</fullName>
    </submittedName>
</protein>
<feature type="region of interest" description="Disordered" evidence="1">
    <location>
        <begin position="19"/>
        <end position="59"/>
    </location>
</feature>
<accession>R7S1B6</accession>
<name>R7S1B6_PUNST</name>
<evidence type="ECO:0000256" key="1">
    <source>
        <dbReference type="SAM" id="MobiDB-lite"/>
    </source>
</evidence>